<dbReference type="NCBIfam" id="TIGR02577">
    <property type="entry name" value="cas_TM1794_Cmr2"/>
    <property type="match status" value="1"/>
</dbReference>
<feature type="domain" description="GGDEF" evidence="4">
    <location>
        <begin position="348"/>
        <end position="493"/>
    </location>
</feature>
<reference evidence="6" key="1">
    <citation type="journal article" date="2010" name="Stand. Genomic Sci.">
        <title>Complete genome sequence of 'Thermobaculum terrenum' type strain (YNP1).</title>
        <authorList>
            <person name="Kiss H."/>
            <person name="Cleland D."/>
            <person name="Lapidus A."/>
            <person name="Lucas S."/>
            <person name="Glavina Del Rio T."/>
            <person name="Nolan M."/>
            <person name="Tice H."/>
            <person name="Han C."/>
            <person name="Goodwin L."/>
            <person name="Pitluck S."/>
            <person name="Liolios K."/>
            <person name="Ivanova N."/>
            <person name="Mavromatis K."/>
            <person name="Ovchinnikova G."/>
            <person name="Pati A."/>
            <person name="Chen A."/>
            <person name="Palaniappan K."/>
            <person name="Land M."/>
            <person name="Hauser L."/>
            <person name="Chang Y."/>
            <person name="Jeffries C."/>
            <person name="Lu M."/>
            <person name="Brettin T."/>
            <person name="Detter J."/>
            <person name="Goker M."/>
            <person name="Tindall B."/>
            <person name="Beck B."/>
            <person name="McDermott T."/>
            <person name="Woyke T."/>
            <person name="Bristow J."/>
            <person name="Eisen J."/>
            <person name="Markowitz V."/>
            <person name="Hugenholtz P."/>
            <person name="Kyrpides N."/>
            <person name="Klenk H."/>
            <person name="Cheng J."/>
        </authorList>
    </citation>
    <scope>NUCLEOTIDE SEQUENCE [LARGE SCALE GENOMIC DNA]</scope>
    <source>
        <strain evidence="6">ATCC BAA-798 / YNP1</strain>
    </source>
</reference>
<proteinExistence type="predicted"/>
<organism evidence="5 6">
    <name type="scientific">Thermobaculum terrenum (strain ATCC BAA-798 / CCMEE 7001 / YNP1)</name>
    <dbReference type="NCBI Taxonomy" id="525904"/>
    <lineage>
        <taxon>Bacteria</taxon>
        <taxon>Bacillati</taxon>
        <taxon>Chloroflexota</taxon>
        <taxon>Chloroflexia</taxon>
        <taxon>Candidatus Thermobaculales</taxon>
        <taxon>Candidatus Thermobaculaceae</taxon>
        <taxon>Thermobaculum</taxon>
    </lineage>
</organism>
<evidence type="ECO:0000256" key="1">
    <source>
        <dbReference type="ARBA" id="ARBA00022741"/>
    </source>
</evidence>
<evidence type="ECO:0000313" key="6">
    <source>
        <dbReference type="Proteomes" id="UP000000323"/>
    </source>
</evidence>
<name>D1CGI6_THET1</name>
<dbReference type="InterPro" id="IPR054767">
    <property type="entry name" value="Cas10-Cmr2_palm2"/>
</dbReference>
<evidence type="ECO:0000256" key="3">
    <source>
        <dbReference type="SAM" id="MobiDB-lite"/>
    </source>
</evidence>
<dbReference type="InterPro" id="IPR043128">
    <property type="entry name" value="Rev_trsase/Diguanyl_cyclase"/>
</dbReference>
<dbReference type="Gene3D" id="3.30.70.270">
    <property type="match status" value="1"/>
</dbReference>
<protein>
    <submittedName>
        <fullName evidence="5">CRISPR-associated protein, Crm2 family</fullName>
    </submittedName>
</protein>
<sequence length="624" mass="70312">MNYVLQFSFSPVQEFVAEARKTADLRTGSFLISYLSVRAAHAAIEQAREDGDPDAEGRLFPDITNDPIYRRLSGQSQDQPDTGSFPNQFSLSVPDEQTARRWAEAAQGELQKAWEEIASRAWQQLESWYHQQMDDEVKKLWDQQIKNTWAIFWVVSEGGISGQLNSRKLLRNFRSVLESGENCTVCGHRSHLGMPPSSQKQRVNRQQFWEELRSGPLGIRGLLGPKERLCAVCMTKRLLPERGIAKDCIGWNLEGQFPSTPAIAAHPWGERVIADSSALRAADEFVGSLADVLGRNSFRAMDYASHMDFFYESYYDELITDRKRRDNALRELHAFFSRTQDKVGLPGNTVAVLAMDGDRLGQRLAKISEHPEREAKLRELSGAILRFSQEVRAIFDDYRQRPSPAALVYAGGEDVLALLPINLALEIVQKIRQAYVEATAQISRDIGEDFTISGGLLFAPMNLPLRTMIRTTHMLEDVAKEEAGRNALAISVWRGSGEILRLARKWSDGGTSAIVDKLTGLTGMVDDYPSRFLYQAIDLLNTMQSEHSPLDQEAISKLLAVELWGSREKKYQIDTIEQAEQRLAPLLEAATHNGKLDPAVFRLLRFFQEEQLGAESREGVLTHE</sequence>
<dbReference type="Pfam" id="PF22335">
    <property type="entry name" value="Cas10-Cmr2_palm2"/>
    <property type="match status" value="1"/>
</dbReference>
<evidence type="ECO:0000259" key="4">
    <source>
        <dbReference type="PROSITE" id="PS50887"/>
    </source>
</evidence>
<accession>D1CGI6</accession>
<keyword evidence="2" id="KW-0051">Antiviral defense</keyword>
<evidence type="ECO:0000313" key="5">
    <source>
        <dbReference type="EMBL" id="ACZ42857.1"/>
    </source>
</evidence>
<dbReference type="RefSeq" id="WP_012875888.1">
    <property type="nucleotide sequence ID" value="NC_013526.1"/>
</dbReference>
<dbReference type="InterPro" id="IPR000160">
    <property type="entry name" value="GGDEF_dom"/>
</dbReference>
<dbReference type="KEGG" id="ttr:Tter_1951"/>
<gene>
    <name evidence="5" type="ordered locus">Tter_1951</name>
</gene>
<keyword evidence="6" id="KW-1185">Reference proteome</keyword>
<dbReference type="eggNOG" id="COG1353">
    <property type="taxonomic scope" value="Bacteria"/>
</dbReference>
<dbReference type="GO" id="GO:0000166">
    <property type="term" value="F:nucleotide binding"/>
    <property type="evidence" value="ECO:0007669"/>
    <property type="project" value="UniProtKB-KW"/>
</dbReference>
<dbReference type="PANTHER" id="PTHR36528">
    <property type="entry name" value="CRISPR SYSTEM SINGLE-STRAND-SPECIFIC DEOXYRIBONUCLEASE CAS10/CSM1 (SUBTYPE III-A)"/>
    <property type="match status" value="1"/>
</dbReference>
<dbReference type="PANTHER" id="PTHR36528:SF1">
    <property type="entry name" value="CRISPR SYSTEM SINGLE-STRAND-SPECIFIC DEOXYRIBONUCLEASE CAS10_CSM1 (SUBTYPE III-A)"/>
    <property type="match status" value="1"/>
</dbReference>
<evidence type="ECO:0000256" key="2">
    <source>
        <dbReference type="ARBA" id="ARBA00023118"/>
    </source>
</evidence>
<dbReference type="InterPro" id="IPR013407">
    <property type="entry name" value="CRISPR-assoc_prot_Cmr2"/>
</dbReference>
<dbReference type="AlphaFoldDB" id="D1CGI6"/>
<dbReference type="Gene3D" id="3.30.70.2220">
    <property type="entry name" value="CRISPR-Cas system, Cmr2 subunit, D1 domain, cysteine cluster"/>
    <property type="match status" value="1"/>
</dbReference>
<feature type="region of interest" description="Disordered" evidence="3">
    <location>
        <begin position="71"/>
        <end position="90"/>
    </location>
</feature>
<dbReference type="InterPro" id="IPR038242">
    <property type="entry name" value="Cmr2_N"/>
</dbReference>
<dbReference type="Proteomes" id="UP000000323">
    <property type="component" value="Chromosome 2"/>
</dbReference>
<dbReference type="GO" id="GO:0051607">
    <property type="term" value="P:defense response to virus"/>
    <property type="evidence" value="ECO:0007669"/>
    <property type="project" value="UniProtKB-KW"/>
</dbReference>
<dbReference type="OrthoDB" id="9758700at2"/>
<dbReference type="Pfam" id="PF12469">
    <property type="entry name" value="Cmr2_N"/>
    <property type="match status" value="1"/>
</dbReference>
<dbReference type="EMBL" id="CP001826">
    <property type="protein sequence ID" value="ACZ42857.1"/>
    <property type="molecule type" value="Genomic_DNA"/>
</dbReference>
<dbReference type="InterPro" id="IPR052117">
    <property type="entry name" value="Cas10/Csm1_subtype-III-A"/>
</dbReference>
<feature type="compositionally biased region" description="Polar residues" evidence="3">
    <location>
        <begin position="73"/>
        <end position="90"/>
    </location>
</feature>
<dbReference type="InterPro" id="IPR024615">
    <property type="entry name" value="CRISPR-assoc_Cmr2_N"/>
</dbReference>
<keyword evidence="1" id="KW-0547">Nucleotide-binding</keyword>
<dbReference type="PROSITE" id="PS50887">
    <property type="entry name" value="GGDEF"/>
    <property type="match status" value="1"/>
</dbReference>
<dbReference type="STRING" id="525904.Tter_1951"/>
<dbReference type="HOGENOM" id="CLU_012640_1_0_0"/>